<accession>A0A6J5SIC1</accession>
<organism evidence="1">
    <name type="scientific">uncultured Caudovirales phage</name>
    <dbReference type="NCBI Taxonomy" id="2100421"/>
    <lineage>
        <taxon>Viruses</taxon>
        <taxon>Duplodnaviria</taxon>
        <taxon>Heunggongvirae</taxon>
        <taxon>Uroviricota</taxon>
        <taxon>Caudoviricetes</taxon>
        <taxon>Peduoviridae</taxon>
        <taxon>Maltschvirus</taxon>
        <taxon>Maltschvirus maltsch</taxon>
    </lineage>
</organism>
<dbReference type="EMBL" id="LR797414">
    <property type="protein sequence ID" value="CAB4214045.1"/>
    <property type="molecule type" value="Genomic_DNA"/>
</dbReference>
<sequence length="74" mass="8255">MKSKEEMIEVMADALRDECLKMFGSNWSNDKAERFGGAALKALCGALPDVNMESNLSNIASRAELYNQLKQWGK</sequence>
<protein>
    <submittedName>
        <fullName evidence="1">Uncharacterized protein</fullName>
    </submittedName>
</protein>
<gene>
    <name evidence="1" type="ORF">UFOVP1454_16</name>
</gene>
<proteinExistence type="predicted"/>
<evidence type="ECO:0000313" key="1">
    <source>
        <dbReference type="EMBL" id="CAB4214045.1"/>
    </source>
</evidence>
<name>A0A6J5SIC1_9CAUD</name>
<reference evidence="1" key="1">
    <citation type="submission" date="2020-05" db="EMBL/GenBank/DDBJ databases">
        <authorList>
            <person name="Chiriac C."/>
            <person name="Salcher M."/>
            <person name="Ghai R."/>
            <person name="Kavagutti S V."/>
        </authorList>
    </citation>
    <scope>NUCLEOTIDE SEQUENCE</scope>
</reference>